<keyword evidence="6 11" id="KW-0812">Transmembrane</keyword>
<comment type="subcellular location">
    <subcellularLocation>
        <location evidence="2">Cell membrane</location>
    </subcellularLocation>
</comment>
<dbReference type="SMART" id="SM00304">
    <property type="entry name" value="HAMP"/>
    <property type="match status" value="1"/>
</dbReference>
<keyword evidence="10 11" id="KW-0472">Membrane</keyword>
<keyword evidence="7 14" id="KW-0418">Kinase</keyword>
<dbReference type="SUPFAM" id="SSF158472">
    <property type="entry name" value="HAMP domain-like"/>
    <property type="match status" value="1"/>
</dbReference>
<dbReference type="CDD" id="cd06225">
    <property type="entry name" value="HAMP"/>
    <property type="match status" value="1"/>
</dbReference>
<dbReference type="Proteomes" id="UP000466345">
    <property type="component" value="Unassembled WGS sequence"/>
</dbReference>
<gene>
    <name evidence="14" type="primary">mprB</name>
    <name evidence="14" type="ORF">SRB5_56790</name>
</gene>
<dbReference type="PANTHER" id="PTHR45436:SF5">
    <property type="entry name" value="SENSOR HISTIDINE KINASE TRCS"/>
    <property type="match status" value="1"/>
</dbReference>
<dbReference type="InterPro" id="IPR036890">
    <property type="entry name" value="HATPase_C_sf"/>
</dbReference>
<evidence type="ECO:0000313" key="15">
    <source>
        <dbReference type="Proteomes" id="UP000466345"/>
    </source>
</evidence>
<evidence type="ECO:0000256" key="1">
    <source>
        <dbReference type="ARBA" id="ARBA00000085"/>
    </source>
</evidence>
<dbReference type="InterPro" id="IPR003661">
    <property type="entry name" value="HisK_dim/P_dom"/>
</dbReference>
<dbReference type="Gene3D" id="6.10.340.10">
    <property type="match status" value="1"/>
</dbReference>
<feature type="transmembrane region" description="Helical" evidence="11">
    <location>
        <begin position="7"/>
        <end position="30"/>
    </location>
</feature>
<dbReference type="InterPro" id="IPR050428">
    <property type="entry name" value="TCS_sensor_his_kinase"/>
</dbReference>
<dbReference type="InterPro" id="IPR036097">
    <property type="entry name" value="HisK_dim/P_sf"/>
</dbReference>
<dbReference type="InterPro" id="IPR005467">
    <property type="entry name" value="His_kinase_dom"/>
</dbReference>
<protein>
    <recommendedName>
        <fullName evidence="3">histidine kinase</fullName>
        <ecNumber evidence="3">2.7.13.3</ecNumber>
    </recommendedName>
</protein>
<dbReference type="InterPro" id="IPR003594">
    <property type="entry name" value="HATPase_dom"/>
</dbReference>
<dbReference type="CDD" id="cd00075">
    <property type="entry name" value="HATPase"/>
    <property type="match status" value="1"/>
</dbReference>
<dbReference type="Gene3D" id="3.30.565.10">
    <property type="entry name" value="Histidine kinase-like ATPase, C-terminal domain"/>
    <property type="match status" value="1"/>
</dbReference>
<evidence type="ECO:0000256" key="8">
    <source>
        <dbReference type="ARBA" id="ARBA00022989"/>
    </source>
</evidence>
<reference evidence="14 15" key="1">
    <citation type="submission" date="2019-10" db="EMBL/GenBank/DDBJ databases">
        <title>Streptomyces smaragdinus sp. nov. and Streptomyces fabii sp. nov., isolated from the gut of fungus growing-termite Macrotermes natalensis.</title>
        <authorList>
            <person name="Schwitalla J."/>
            <person name="Benndorf R."/>
            <person name="Martin K."/>
            <person name="De Beer W."/>
            <person name="Kaster A.-K."/>
            <person name="Vollmers J."/>
            <person name="Poulsen M."/>
            <person name="Beemelmanns C."/>
        </authorList>
    </citation>
    <scope>NUCLEOTIDE SEQUENCE [LARGE SCALE GENOMIC DNA]</scope>
    <source>
        <strain evidence="14 15">RB5</strain>
    </source>
</reference>
<dbReference type="RefSeq" id="WP_323378632.1">
    <property type="nucleotide sequence ID" value="NZ_WEGJ01000034.1"/>
</dbReference>
<feature type="domain" description="HAMP" evidence="13">
    <location>
        <begin position="191"/>
        <end position="244"/>
    </location>
</feature>
<dbReference type="PROSITE" id="PS50885">
    <property type="entry name" value="HAMP"/>
    <property type="match status" value="1"/>
</dbReference>
<keyword evidence="8 11" id="KW-1133">Transmembrane helix</keyword>
<evidence type="ECO:0000256" key="9">
    <source>
        <dbReference type="ARBA" id="ARBA00023012"/>
    </source>
</evidence>
<comment type="catalytic activity">
    <reaction evidence="1">
        <text>ATP + protein L-histidine = ADP + protein N-phospho-L-histidine.</text>
        <dbReference type="EC" id="2.7.13.3"/>
    </reaction>
</comment>
<evidence type="ECO:0000256" key="7">
    <source>
        <dbReference type="ARBA" id="ARBA00022777"/>
    </source>
</evidence>
<keyword evidence="5 14" id="KW-0808">Transferase</keyword>
<accession>A0A7K0CPU5</accession>
<dbReference type="EC" id="2.7.13.3" evidence="3"/>
<feature type="domain" description="Histidine kinase" evidence="12">
    <location>
        <begin position="252"/>
        <end position="459"/>
    </location>
</feature>
<dbReference type="Pfam" id="PF00672">
    <property type="entry name" value="HAMP"/>
    <property type="match status" value="1"/>
</dbReference>
<keyword evidence="4" id="KW-0597">Phosphoprotein</keyword>
<dbReference type="GO" id="GO:0000155">
    <property type="term" value="F:phosphorelay sensor kinase activity"/>
    <property type="evidence" value="ECO:0007669"/>
    <property type="project" value="InterPro"/>
</dbReference>
<evidence type="ECO:0000256" key="4">
    <source>
        <dbReference type="ARBA" id="ARBA00022553"/>
    </source>
</evidence>
<keyword evidence="15" id="KW-1185">Reference proteome</keyword>
<dbReference type="Gene3D" id="1.10.287.130">
    <property type="match status" value="1"/>
</dbReference>
<evidence type="ECO:0000256" key="5">
    <source>
        <dbReference type="ARBA" id="ARBA00022679"/>
    </source>
</evidence>
<dbReference type="SMART" id="SM00387">
    <property type="entry name" value="HATPase_c"/>
    <property type="match status" value="1"/>
</dbReference>
<dbReference type="EMBL" id="WEGJ01000034">
    <property type="protein sequence ID" value="MQY15497.1"/>
    <property type="molecule type" value="Genomic_DNA"/>
</dbReference>
<dbReference type="PROSITE" id="PS50109">
    <property type="entry name" value="HIS_KIN"/>
    <property type="match status" value="1"/>
</dbReference>
<evidence type="ECO:0000256" key="10">
    <source>
        <dbReference type="ARBA" id="ARBA00023136"/>
    </source>
</evidence>
<dbReference type="PANTHER" id="PTHR45436">
    <property type="entry name" value="SENSOR HISTIDINE KINASE YKOH"/>
    <property type="match status" value="1"/>
</dbReference>
<evidence type="ECO:0000256" key="11">
    <source>
        <dbReference type="SAM" id="Phobius"/>
    </source>
</evidence>
<dbReference type="Pfam" id="PF02518">
    <property type="entry name" value="HATPase_c"/>
    <property type="match status" value="1"/>
</dbReference>
<dbReference type="InterPro" id="IPR003660">
    <property type="entry name" value="HAMP_dom"/>
</dbReference>
<sequence>MSLRNRVTLAGGVVVLAVLILASVVVYTVLSAGLKDESRNKLKAAVTDSENMARKWKQANEQLFGDKANDPAEKTSARFPSGPAPVAGMLMQFIPGPVPPGTTSEFITTTERDRAVSEGREAGYFQTADYQGVRYRVYTAQVPQDPNGTLVRVGVPLSEVGDALDRLRVLLITVTIGSGLLAAVAARLAADRVLHPVHRLTRTVEHITATQDLTARIDAKGDDEIARLARAFATMTAAVDASVTTQRRLVADASHELRTPLTSLTTNLELLNEGPGTDDPQAPELVRAARAQTHELTVLVNDLIDLARYGREQTHTEDTRLDLVARRVADRAAARATGPEIRTGLEECLVHGDPDALERATANLVDNALKWSPPGGVVEIRVEARGTLRVSDEGPGIPPEDLPYVFDRFYRSPVARSLPGSGLGLAIVRQIAETHGGRVTAGPSAAGGAELCLTLPVVDPPAPADPAVPKR</sequence>
<dbReference type="AlphaFoldDB" id="A0A7K0CPU5"/>
<evidence type="ECO:0000256" key="2">
    <source>
        <dbReference type="ARBA" id="ARBA00004236"/>
    </source>
</evidence>
<evidence type="ECO:0000259" key="12">
    <source>
        <dbReference type="PROSITE" id="PS50109"/>
    </source>
</evidence>
<evidence type="ECO:0000313" key="14">
    <source>
        <dbReference type="EMBL" id="MQY15497.1"/>
    </source>
</evidence>
<evidence type="ECO:0000256" key="3">
    <source>
        <dbReference type="ARBA" id="ARBA00012438"/>
    </source>
</evidence>
<dbReference type="SUPFAM" id="SSF47384">
    <property type="entry name" value="Homodimeric domain of signal transducing histidine kinase"/>
    <property type="match status" value="1"/>
</dbReference>
<keyword evidence="9" id="KW-0902">Two-component regulatory system</keyword>
<dbReference type="CDD" id="cd00082">
    <property type="entry name" value="HisKA"/>
    <property type="match status" value="1"/>
</dbReference>
<dbReference type="PRINTS" id="PR00344">
    <property type="entry name" value="BCTRLSENSOR"/>
</dbReference>
<name>A0A7K0CPU5_9ACTN</name>
<dbReference type="GO" id="GO:0005886">
    <property type="term" value="C:plasma membrane"/>
    <property type="evidence" value="ECO:0007669"/>
    <property type="project" value="UniProtKB-SubCell"/>
</dbReference>
<dbReference type="Pfam" id="PF00512">
    <property type="entry name" value="HisKA"/>
    <property type="match status" value="1"/>
</dbReference>
<comment type="caution">
    <text evidence="14">The sequence shown here is derived from an EMBL/GenBank/DDBJ whole genome shotgun (WGS) entry which is preliminary data.</text>
</comment>
<evidence type="ECO:0000259" key="13">
    <source>
        <dbReference type="PROSITE" id="PS50885"/>
    </source>
</evidence>
<proteinExistence type="predicted"/>
<dbReference type="SMART" id="SM00388">
    <property type="entry name" value="HisKA"/>
    <property type="match status" value="1"/>
</dbReference>
<dbReference type="SUPFAM" id="SSF55874">
    <property type="entry name" value="ATPase domain of HSP90 chaperone/DNA topoisomerase II/histidine kinase"/>
    <property type="match status" value="1"/>
</dbReference>
<organism evidence="14 15">
    <name type="scientific">Streptomyces smaragdinus</name>
    <dbReference type="NCBI Taxonomy" id="2585196"/>
    <lineage>
        <taxon>Bacteria</taxon>
        <taxon>Bacillati</taxon>
        <taxon>Actinomycetota</taxon>
        <taxon>Actinomycetes</taxon>
        <taxon>Kitasatosporales</taxon>
        <taxon>Streptomycetaceae</taxon>
        <taxon>Streptomyces</taxon>
    </lineage>
</organism>
<dbReference type="InterPro" id="IPR004358">
    <property type="entry name" value="Sig_transdc_His_kin-like_C"/>
</dbReference>
<evidence type="ECO:0000256" key="6">
    <source>
        <dbReference type="ARBA" id="ARBA00022692"/>
    </source>
</evidence>